<name>A0ABZ0IPC8_9BACT</name>
<protein>
    <submittedName>
        <fullName evidence="1">Uncharacterized protein</fullName>
    </submittedName>
</protein>
<evidence type="ECO:0000313" key="2">
    <source>
        <dbReference type="Proteomes" id="UP001302349"/>
    </source>
</evidence>
<dbReference type="EMBL" id="CP136051">
    <property type="protein sequence ID" value="WOK06887.1"/>
    <property type="molecule type" value="Genomic_DNA"/>
</dbReference>
<evidence type="ECO:0000313" key="1">
    <source>
        <dbReference type="EMBL" id="WOK06887.1"/>
    </source>
</evidence>
<accession>A0ABZ0IPC8</accession>
<dbReference type="SUPFAM" id="SSF82171">
    <property type="entry name" value="DPP6 N-terminal domain-like"/>
    <property type="match status" value="1"/>
</dbReference>
<proteinExistence type="predicted"/>
<dbReference type="Proteomes" id="UP001302349">
    <property type="component" value="Chromosome"/>
</dbReference>
<reference evidence="1 2" key="1">
    <citation type="journal article" date="2023" name="Microbiol. Resour. Announc.">
        <title>Complete Genome Sequence of Imperialibacter roseus strain P4T.</title>
        <authorList>
            <person name="Tizabi D.R."/>
            <person name="Bachvaroff T."/>
            <person name="Hill R.T."/>
        </authorList>
    </citation>
    <scope>NUCLEOTIDE SEQUENCE [LARGE SCALE GENOMIC DNA]</scope>
    <source>
        <strain evidence="1 2">P4T</strain>
    </source>
</reference>
<gene>
    <name evidence="1" type="ORF">RT717_27850</name>
</gene>
<dbReference type="RefSeq" id="WP_317489580.1">
    <property type="nucleotide sequence ID" value="NZ_CP136051.1"/>
</dbReference>
<keyword evidence="2" id="KW-1185">Reference proteome</keyword>
<sequence>MNITNQIYLVFVSLIALTNHGLVAQEVGFSKAKEHVKAYNFEKFDVERFSLYSIGSDSEKVFFFYENLKDRKGKILFIQNNTLIDASKNYSFAIPDKESDETGYITTRSVDGRFFFYCKDYFDDTSDYGYSRLFIYDSGHEYFLDSVYNADKKIHISFSTGGRYLLVNTLNTYADYYNPEQDNRIMVYDLSEIGQGKINREYIPCMHCSDSYLVGDNLFFTIGRKDGYNGFSNKDIYMAPWRSLQDSVKIAANTDILAISPDGKSILGTRFWDRQKSTAVVVDVEQKRYQMLLGRDYAEHNAFFFPFDSKFVFDFKGYLIYVDFPEKYPFDALKWRNEQIPDWTDEEFWRPYEHTPLPEK</sequence>
<organism evidence="1 2">
    <name type="scientific">Imperialibacter roseus</name>
    <dbReference type="NCBI Taxonomy" id="1324217"/>
    <lineage>
        <taxon>Bacteria</taxon>
        <taxon>Pseudomonadati</taxon>
        <taxon>Bacteroidota</taxon>
        <taxon>Cytophagia</taxon>
        <taxon>Cytophagales</taxon>
        <taxon>Flammeovirgaceae</taxon>
        <taxon>Imperialibacter</taxon>
    </lineage>
</organism>